<dbReference type="EMBL" id="WWCX01000181">
    <property type="protein sequence ID" value="MYM99007.1"/>
    <property type="molecule type" value="Genomic_DNA"/>
</dbReference>
<dbReference type="AlphaFoldDB" id="A0A845H2C4"/>
<protein>
    <submittedName>
        <fullName evidence="1">Type 4b pilus protein PilO2</fullName>
    </submittedName>
</protein>
<evidence type="ECO:0000313" key="1">
    <source>
        <dbReference type="EMBL" id="MYM99007.1"/>
    </source>
</evidence>
<comment type="caution">
    <text evidence="1">The sequence shown here is derived from an EMBL/GenBank/DDBJ whole genome shotgun (WGS) entry which is preliminary data.</text>
</comment>
<dbReference type="InterPro" id="IPR009663">
    <property type="entry name" value="PAP_PilO"/>
</dbReference>
<dbReference type="RefSeq" id="WP_161087772.1">
    <property type="nucleotide sequence ID" value="NZ_WWCX01000181.1"/>
</dbReference>
<proteinExistence type="predicted"/>
<name>A0A845H2C4_9BURK</name>
<dbReference type="Pfam" id="PF06864">
    <property type="entry name" value="PAP_PilO"/>
    <property type="match status" value="1"/>
</dbReference>
<sequence>MSGTIVQLGRHKFICGLFWQSLSRPRELAREAADLARKIDCDLAVLRREYATAQAGFAHSGAGPRQTLYSLAAAVAGRLARDGAHYDGENQPVHNWLAAFRLPDGNWAYFAVRDANFLPNGDFAGTREEVFERLHGDYGLGGWNLVIGDAELEHYGFHNFRERRIEDVLGEPGGGQIKINRAWRLRPTATRMSPRMAAGVAAACALLVLGAGLGWRQYHARQQALRLAEEAELLRQVELRRPKVAAAPHPWTYSAAPTSVARACIDGLMQLTPGGWALTEYSCGAPEQRYTWTRKESTVDFLLAQVPGAQVDIGGDTATLARPFAPGAGVDEALLPQQQLVAGIQSRLQLMHLNLHLALMEAPAPATPAGVPGPAIAPPDWHAYRYVIGPVGVSPLEVAAMLDMPGVRLERLRYRAGIWSLEGVIYAK</sequence>
<organism evidence="1 2">
    <name type="scientific">Duganella vulcania</name>
    <dbReference type="NCBI Taxonomy" id="2692166"/>
    <lineage>
        <taxon>Bacteria</taxon>
        <taxon>Pseudomonadati</taxon>
        <taxon>Pseudomonadota</taxon>
        <taxon>Betaproteobacteria</taxon>
        <taxon>Burkholderiales</taxon>
        <taxon>Oxalobacteraceae</taxon>
        <taxon>Telluria group</taxon>
        <taxon>Duganella</taxon>
    </lineage>
</organism>
<evidence type="ECO:0000313" key="2">
    <source>
        <dbReference type="Proteomes" id="UP000447355"/>
    </source>
</evidence>
<reference evidence="1" key="1">
    <citation type="submission" date="2019-12" db="EMBL/GenBank/DDBJ databases">
        <title>Novel species isolated from a subtropical stream in China.</title>
        <authorList>
            <person name="Lu H."/>
        </authorList>
    </citation>
    <scope>NUCLEOTIDE SEQUENCE [LARGE SCALE GENOMIC DNA]</scope>
    <source>
        <strain evidence="1">FT81W</strain>
    </source>
</reference>
<gene>
    <name evidence="1" type="primary">pilO2</name>
    <name evidence="1" type="ORF">GTP90_34705</name>
</gene>
<dbReference type="Proteomes" id="UP000447355">
    <property type="component" value="Unassembled WGS sequence"/>
</dbReference>
<accession>A0A845H2C4</accession>